<dbReference type="Proteomes" id="UP000183063">
    <property type="component" value="Unassembled WGS sequence"/>
</dbReference>
<protein>
    <submittedName>
        <fullName evidence="1">Uncharacterized protein</fullName>
    </submittedName>
</protein>
<dbReference type="EMBL" id="FOCV01000024">
    <property type="protein sequence ID" value="SEO75606.1"/>
    <property type="molecule type" value="Genomic_DNA"/>
</dbReference>
<reference evidence="3" key="3">
    <citation type="submission" date="2016-10" db="EMBL/GenBank/DDBJ databases">
        <authorList>
            <person name="Wibberg D."/>
        </authorList>
    </citation>
    <scope>NUCLEOTIDE SEQUENCE [LARGE SCALE GENOMIC DNA]</scope>
</reference>
<reference evidence="1" key="2">
    <citation type="submission" date="2016-10" db="EMBL/GenBank/DDBJ databases">
        <authorList>
            <person name="de Groot N.N."/>
        </authorList>
    </citation>
    <scope>NUCLEOTIDE SEQUENCE [LARGE SCALE GENOMIC DNA]</scope>
    <source>
        <strain evidence="1">CCBAU85039</strain>
    </source>
</reference>
<evidence type="ECO:0000313" key="3">
    <source>
        <dbReference type="Proteomes" id="UP000183063"/>
    </source>
</evidence>
<sequence>MPPNEVKRQLRISNMQRRTTFTLPQIVNMRDCETIVHSCEPSILTATLDNRPLWADIVDLGGGCWLGSSWFTLVTASRGERNHGRHVQSATKSTISAKCCRCAEALLCYLAPNHLWTNRHPIRADATYVGESGLIQTSLILRPLRPEARLFRFGKGIPAPSIYYKRRPPVRTG</sequence>
<evidence type="ECO:0000313" key="1">
    <source>
        <dbReference type="EMBL" id="SEI12045.1"/>
    </source>
</evidence>
<gene>
    <name evidence="1" type="ORF">RTCCBAU85039_4746</name>
    <name evidence="2" type="ORF">SAMN05216228_10249</name>
</gene>
<dbReference type="Proteomes" id="UP000198939">
    <property type="component" value="Unassembled WGS sequence"/>
</dbReference>
<accession>A0A1H8SAR2</accession>
<evidence type="ECO:0000313" key="2">
    <source>
        <dbReference type="EMBL" id="SEO75606.1"/>
    </source>
</evidence>
<dbReference type="AlphaFoldDB" id="A0A1H8SAR2"/>
<evidence type="ECO:0000313" key="4">
    <source>
        <dbReference type="Proteomes" id="UP000198939"/>
    </source>
</evidence>
<reference evidence="2 4" key="1">
    <citation type="submission" date="2016-10" db="EMBL/GenBank/DDBJ databases">
        <authorList>
            <person name="Varghese N."/>
            <person name="Submissions S."/>
        </authorList>
    </citation>
    <scope>NUCLEOTIDE SEQUENCE [LARGE SCALE GENOMIC DNA]</scope>
    <source>
        <strain evidence="2 4">CGMCC 1.7071</strain>
    </source>
</reference>
<organism evidence="1 3">
    <name type="scientific">Rhizobium tibeticum</name>
    <dbReference type="NCBI Taxonomy" id="501024"/>
    <lineage>
        <taxon>Bacteria</taxon>
        <taxon>Pseudomonadati</taxon>
        <taxon>Pseudomonadota</taxon>
        <taxon>Alphaproteobacteria</taxon>
        <taxon>Hyphomicrobiales</taxon>
        <taxon>Rhizobiaceae</taxon>
        <taxon>Rhizobium/Agrobacterium group</taxon>
        <taxon>Rhizobium</taxon>
    </lineage>
</organism>
<dbReference type="EMBL" id="FNXB01000032">
    <property type="protein sequence ID" value="SEI12045.1"/>
    <property type="molecule type" value="Genomic_DNA"/>
</dbReference>
<name>A0A1H8SAR2_9HYPH</name>
<keyword evidence="4" id="KW-1185">Reference proteome</keyword>
<proteinExistence type="predicted"/>